<protein>
    <submittedName>
        <fullName evidence="9">EAL domain-containing protein</fullName>
    </submittedName>
</protein>
<dbReference type="SUPFAM" id="SSF55785">
    <property type="entry name" value="PYP-like sensor domain (PAS domain)"/>
    <property type="match status" value="3"/>
</dbReference>
<dbReference type="CDD" id="cd01949">
    <property type="entry name" value="GGDEF"/>
    <property type="match status" value="1"/>
</dbReference>
<dbReference type="InterPro" id="IPR054327">
    <property type="entry name" value="His-kinase-like_sensor"/>
</dbReference>
<dbReference type="InterPro" id="IPR001633">
    <property type="entry name" value="EAL_dom"/>
</dbReference>
<feature type="transmembrane region" description="Helical" evidence="3">
    <location>
        <begin position="12"/>
        <end position="31"/>
    </location>
</feature>
<dbReference type="RefSeq" id="WP_273601652.1">
    <property type="nucleotide sequence ID" value="NZ_JAQQXT010000012.1"/>
</dbReference>
<feature type="domain" description="PAC" evidence="6">
    <location>
        <begin position="516"/>
        <end position="570"/>
    </location>
</feature>
<keyword evidence="1" id="KW-0597">Phosphoprotein</keyword>
<keyword evidence="3" id="KW-1133">Transmembrane helix</keyword>
<dbReference type="PANTHER" id="PTHR44757:SF2">
    <property type="entry name" value="BIOFILM ARCHITECTURE MAINTENANCE PROTEIN MBAA"/>
    <property type="match status" value="1"/>
</dbReference>
<keyword evidence="2" id="KW-0175">Coiled coil</keyword>
<dbReference type="Proteomes" id="UP001221189">
    <property type="component" value="Unassembled WGS sequence"/>
</dbReference>
<feature type="domain" description="EAL" evidence="7">
    <location>
        <begin position="865"/>
        <end position="1119"/>
    </location>
</feature>
<dbReference type="Pfam" id="PF22588">
    <property type="entry name" value="dCache_1_like"/>
    <property type="match status" value="1"/>
</dbReference>
<evidence type="ECO:0000256" key="1">
    <source>
        <dbReference type="PROSITE-ProRule" id="PRU00169"/>
    </source>
</evidence>
<dbReference type="SUPFAM" id="SSF141868">
    <property type="entry name" value="EAL domain-like"/>
    <property type="match status" value="1"/>
</dbReference>
<dbReference type="CDD" id="cd12914">
    <property type="entry name" value="PDC1_DGC_like"/>
    <property type="match status" value="1"/>
</dbReference>
<dbReference type="CDD" id="cd01948">
    <property type="entry name" value="EAL"/>
    <property type="match status" value="1"/>
</dbReference>
<gene>
    <name evidence="9" type="ORF">PRZ03_18115</name>
</gene>
<evidence type="ECO:0000256" key="3">
    <source>
        <dbReference type="SAM" id="Phobius"/>
    </source>
</evidence>
<dbReference type="InterPro" id="IPR000700">
    <property type="entry name" value="PAS-assoc_C"/>
</dbReference>
<dbReference type="InterPro" id="IPR035965">
    <property type="entry name" value="PAS-like_dom_sf"/>
</dbReference>
<dbReference type="CDD" id="cd12915">
    <property type="entry name" value="PDC2_DGC_like"/>
    <property type="match status" value="1"/>
</dbReference>
<dbReference type="Gene3D" id="3.30.450.20">
    <property type="entry name" value="PAS domain"/>
    <property type="match status" value="5"/>
</dbReference>
<dbReference type="InterPro" id="IPR001610">
    <property type="entry name" value="PAC"/>
</dbReference>
<dbReference type="PROSITE" id="PS50883">
    <property type="entry name" value="EAL"/>
    <property type="match status" value="1"/>
</dbReference>
<dbReference type="SMART" id="SM00091">
    <property type="entry name" value="PAS"/>
    <property type="match status" value="4"/>
</dbReference>
<dbReference type="PROSITE" id="PS50887">
    <property type="entry name" value="GGDEF"/>
    <property type="match status" value="1"/>
</dbReference>
<feature type="domain" description="PAS" evidence="5">
    <location>
        <begin position="563"/>
        <end position="625"/>
    </location>
</feature>
<feature type="domain" description="Response regulatory" evidence="4">
    <location>
        <begin position="1134"/>
        <end position="1249"/>
    </location>
</feature>
<evidence type="ECO:0000259" key="6">
    <source>
        <dbReference type="PROSITE" id="PS50113"/>
    </source>
</evidence>
<dbReference type="EMBL" id="JAQQXT010000012">
    <property type="protein sequence ID" value="MDC8773499.1"/>
    <property type="molecule type" value="Genomic_DNA"/>
</dbReference>
<dbReference type="SMART" id="SM00052">
    <property type="entry name" value="EAL"/>
    <property type="match status" value="1"/>
</dbReference>
<feature type="modified residue" description="4-aspartylphosphate" evidence="1">
    <location>
        <position position="1183"/>
    </location>
</feature>
<evidence type="ECO:0000259" key="8">
    <source>
        <dbReference type="PROSITE" id="PS50887"/>
    </source>
</evidence>
<dbReference type="InterPro" id="IPR035919">
    <property type="entry name" value="EAL_sf"/>
</dbReference>
<evidence type="ECO:0000259" key="5">
    <source>
        <dbReference type="PROSITE" id="PS50112"/>
    </source>
</evidence>
<feature type="domain" description="GGDEF" evidence="8">
    <location>
        <begin position="724"/>
        <end position="856"/>
    </location>
</feature>
<dbReference type="Pfam" id="PF00990">
    <property type="entry name" value="GGDEF"/>
    <property type="match status" value="1"/>
</dbReference>
<feature type="domain" description="PAC" evidence="6">
    <location>
        <begin position="640"/>
        <end position="692"/>
    </location>
</feature>
<name>A0ABT5KHS6_9BURK</name>
<evidence type="ECO:0000256" key="2">
    <source>
        <dbReference type="SAM" id="Coils"/>
    </source>
</evidence>
<dbReference type="SMART" id="SM00267">
    <property type="entry name" value="GGDEF"/>
    <property type="match status" value="1"/>
</dbReference>
<dbReference type="InterPro" id="IPR029787">
    <property type="entry name" value="Nucleotide_cyclase"/>
</dbReference>
<dbReference type="Gene3D" id="3.40.50.2300">
    <property type="match status" value="1"/>
</dbReference>
<dbReference type="NCBIfam" id="TIGR00254">
    <property type="entry name" value="GGDEF"/>
    <property type="match status" value="1"/>
</dbReference>
<keyword evidence="10" id="KW-1185">Reference proteome</keyword>
<dbReference type="Pfam" id="PF00563">
    <property type="entry name" value="EAL"/>
    <property type="match status" value="1"/>
</dbReference>
<dbReference type="CDD" id="cd17569">
    <property type="entry name" value="REC_HupR-like"/>
    <property type="match status" value="1"/>
</dbReference>
<dbReference type="PANTHER" id="PTHR44757">
    <property type="entry name" value="DIGUANYLATE CYCLASE DGCP"/>
    <property type="match status" value="1"/>
</dbReference>
<dbReference type="InterPro" id="IPR000160">
    <property type="entry name" value="GGDEF_dom"/>
</dbReference>
<evidence type="ECO:0000259" key="7">
    <source>
        <dbReference type="PROSITE" id="PS50883"/>
    </source>
</evidence>
<dbReference type="InterPro" id="IPR043128">
    <property type="entry name" value="Rev_trsase/Diguanyl_cyclase"/>
</dbReference>
<dbReference type="PROSITE" id="PS50112">
    <property type="entry name" value="PAS"/>
    <property type="match status" value="2"/>
</dbReference>
<sequence length="1398" mass="155718">MKLVAENRVMQRLFWVWLGVVSSLLIFWVSVVSVMRTEALQAGEDVASAYVKFAEVQASGSFESAEQLLQLVQLRLSTLKAAGQLTTAAANAMLTKELAGAHQLNGLWVLDKHGHVVYDTQEHTVGLDLSDRSFFTAHTASEQSLFFIDRPVISRRNDKWQLSVSAAIRATDGSLAGVVVASIDLQFFERLWGNMDLGPNGSLALLSIDGEVLMRNPFLATYFEKNVKHRPLFTHYLPVKSQGTYVDASSLDGIYRTFAYKRSESIPKLVLVVGISQAHMLRAWKEFSSASFLIWLAASAALAWLSRKLAIEWVQRIKAEEAISASELSWRHMFEHSPVAQLLQLPSSFIVAVNAQFLALTGFESPEVIGQNFSDHSFFERENQLRSAEFSLQNTGGFDDIKQLRRKDGKLRLIRMSSCDLTCAGALHRLYSFTDVTQEYEAAKQAFISQRALAEISQGVLITDSDRMTISVNRAFEVLTGYTSAEIIGRSCSILQGALTDPATVAQIREALSLQQAFKGEVLNYRKDGSLFWNELTINPVLNQKGTLMYFVGIQHEITQRKKYEQYLKITEQVFTQGKEGITITHQTGKIIKVNSAFTAITGYSELEVIGKNPRVLSSGIHNSDYFKDMWAEIMDQGSWSGEIYNRHKNGTIYPELLTITVLRDTAGNVSNFLGSFSDLTQVKAAESHIHRLSHFDALTGLPNRTLAKNRTAHVISMMHSSSEQLCMLLVSLDHFKIINETMGHHVGDKLLIETAKRLSQSVRDQDTVSHHAGKEFLVILPATNPEGSAHLAAELLWNISQPFKVGGQEFELTASIGLATFPDNGEDFESLFKSAEIALHRAQASGHDNFKFYSEKMYQDVLGHEKTVRALRLAPERSEFQMLYQPLADLQTGSICGMEALLRWQHPEQGTISPSIFIPIAETSGLMIKIGLWVLRQVCSDLRIWLDKGINPPPVAVNISPLQFHDPNLVNEFCAVLAEQGISPHLIQLEVTESALMDDVSRCEAMLHELKVAGFQLSLDDFGTGYSSLNYLKRYPFDKVKIDQSFIRDIDNTREDAVIVKVIISMAHGLGLRVIAEGVETETQCEILRTNVCDEIQGYLFSRPVNAAALESLLIELRQLPAHLLRFRKLQRTLLLVDDEPNVLSSLKRLFGRDGHHILLANSGAEGLAILSNNKVDVIISDQRMPGMTGVEFFREAKLRFPGTIRIVLSGCTELQSVTDAINEGAIYRFLTKPWVDEQLREQINKAFEHKELIEENQQLDIKIRTANQELVAANRQLSAVVNATRKKVAADATSLAVVHEVLQYVPTPVIGLDDDDVIVFANLAAEHLFASKGPLMGLDLLHVLPELHQAMLSLAAQTVAIVEVSAGQLQVCWTYMGSSSQSRGRLITLTLQALTL</sequence>
<comment type="caution">
    <text evidence="9">The sequence shown here is derived from an EMBL/GenBank/DDBJ whole genome shotgun (WGS) entry which is preliminary data.</text>
</comment>
<dbReference type="NCBIfam" id="TIGR00229">
    <property type="entry name" value="sensory_box"/>
    <property type="match status" value="3"/>
</dbReference>
<dbReference type="Gene3D" id="3.30.70.270">
    <property type="match status" value="1"/>
</dbReference>
<dbReference type="CDD" id="cd00130">
    <property type="entry name" value="PAS"/>
    <property type="match status" value="3"/>
</dbReference>
<evidence type="ECO:0000259" key="4">
    <source>
        <dbReference type="PROSITE" id="PS50110"/>
    </source>
</evidence>
<feature type="coiled-coil region" evidence="2">
    <location>
        <begin position="1251"/>
        <end position="1278"/>
    </location>
</feature>
<proteinExistence type="predicted"/>
<dbReference type="InterPro" id="IPR000014">
    <property type="entry name" value="PAS"/>
</dbReference>
<dbReference type="SMART" id="SM00086">
    <property type="entry name" value="PAC"/>
    <property type="match status" value="2"/>
</dbReference>
<dbReference type="InterPro" id="IPR011006">
    <property type="entry name" value="CheY-like_superfamily"/>
</dbReference>
<keyword evidence="3" id="KW-0472">Membrane</keyword>
<dbReference type="Pfam" id="PF00072">
    <property type="entry name" value="Response_reg"/>
    <property type="match status" value="1"/>
</dbReference>
<dbReference type="SUPFAM" id="SSF52172">
    <property type="entry name" value="CheY-like"/>
    <property type="match status" value="1"/>
</dbReference>
<dbReference type="InterPro" id="IPR001789">
    <property type="entry name" value="Sig_transdc_resp-reg_receiver"/>
</dbReference>
<dbReference type="Pfam" id="PF13426">
    <property type="entry name" value="PAS_9"/>
    <property type="match status" value="3"/>
</dbReference>
<feature type="domain" description="PAS" evidence="5">
    <location>
        <begin position="451"/>
        <end position="521"/>
    </location>
</feature>
<evidence type="ECO:0000313" key="10">
    <source>
        <dbReference type="Proteomes" id="UP001221189"/>
    </source>
</evidence>
<keyword evidence="3" id="KW-0812">Transmembrane</keyword>
<evidence type="ECO:0000313" key="9">
    <source>
        <dbReference type="EMBL" id="MDC8773499.1"/>
    </source>
</evidence>
<dbReference type="SUPFAM" id="SSF55073">
    <property type="entry name" value="Nucleotide cyclase"/>
    <property type="match status" value="1"/>
</dbReference>
<dbReference type="PROSITE" id="PS50113">
    <property type="entry name" value="PAC"/>
    <property type="match status" value="2"/>
</dbReference>
<dbReference type="Gene3D" id="3.20.20.450">
    <property type="entry name" value="EAL domain"/>
    <property type="match status" value="1"/>
</dbReference>
<dbReference type="InterPro" id="IPR052155">
    <property type="entry name" value="Biofilm_reg_signaling"/>
</dbReference>
<dbReference type="PROSITE" id="PS50110">
    <property type="entry name" value="RESPONSE_REGULATORY"/>
    <property type="match status" value="1"/>
</dbReference>
<organism evidence="9 10">
    <name type="scientific">Roseateles albus</name>
    <dbReference type="NCBI Taxonomy" id="2987525"/>
    <lineage>
        <taxon>Bacteria</taxon>
        <taxon>Pseudomonadati</taxon>
        <taxon>Pseudomonadota</taxon>
        <taxon>Betaproteobacteria</taxon>
        <taxon>Burkholderiales</taxon>
        <taxon>Sphaerotilaceae</taxon>
        <taxon>Roseateles</taxon>
    </lineage>
</organism>
<dbReference type="SMART" id="SM00448">
    <property type="entry name" value="REC"/>
    <property type="match status" value="1"/>
</dbReference>
<accession>A0ABT5KHS6</accession>
<reference evidence="9 10" key="1">
    <citation type="submission" date="2022-10" db="EMBL/GenBank/DDBJ databases">
        <title>Paucibacter sp. hw1 Genome sequencing.</title>
        <authorList>
            <person name="Park S."/>
        </authorList>
    </citation>
    <scope>NUCLEOTIDE SEQUENCE [LARGE SCALE GENOMIC DNA]</scope>
    <source>
        <strain evidence="10">hw1</strain>
    </source>
</reference>